<dbReference type="RefSeq" id="WP_189022808.1">
    <property type="nucleotide sequence ID" value="NZ_BMKR01000004.1"/>
</dbReference>
<evidence type="ECO:0000313" key="3">
    <source>
        <dbReference type="EMBL" id="GGF68025.1"/>
    </source>
</evidence>
<sequence length="407" mass="42961">MNTKIRRIATGSLPFVPGAFAILLAVAIVLAPESSFEASMQGLKLWWTLVFPALLPFLILSEMLTASGLVHGFGVLLEPLMVRLFRLPGAGGWTLALGATTGFPGGTQGVMQLHQQGSITDKEAGRLAALSHFASPVTLLIVVGATFLHSASAGYTLLIIHWVSGLLAGFTASRFAPPPHQKSQPAMNSRTTVQKSLIRRIIHAASEARTRDGRSFGKLLGESVASAVQNLMIVGGYMIMFAVIINIIISLLPSLPGSLPSSLLELHLGAQALTSGSGQAAASSTLNTGSMALLSAALGWSGVCALMQVLTLLKPASVRFLPYAAVRLLHGLYAFGLTFCLWKVLYAPGAVQPAIARLTAAPSGTAANVTMWNLFPQLLRLQLLLLALLLVLSSVIYMFTSLRRSSG</sequence>
<organism evidence="3 4">
    <name type="scientific">Paenibacillus albidus</name>
    <dbReference type="NCBI Taxonomy" id="2041023"/>
    <lineage>
        <taxon>Bacteria</taxon>
        <taxon>Bacillati</taxon>
        <taxon>Bacillota</taxon>
        <taxon>Bacilli</taxon>
        <taxon>Bacillales</taxon>
        <taxon>Paenibacillaceae</taxon>
        <taxon>Paenibacillus</taxon>
    </lineage>
</organism>
<feature type="transmembrane region" description="Helical" evidence="1">
    <location>
        <begin position="381"/>
        <end position="400"/>
    </location>
</feature>
<dbReference type="AlphaFoldDB" id="A0A917FCH8"/>
<feature type="transmembrane region" description="Helical" evidence="1">
    <location>
        <begin position="292"/>
        <end position="313"/>
    </location>
</feature>
<gene>
    <name evidence="3" type="ORF">GCM10010912_11260</name>
</gene>
<reference evidence="3" key="1">
    <citation type="journal article" date="2014" name="Int. J. Syst. Evol. Microbiol.">
        <title>Complete genome sequence of Corynebacterium casei LMG S-19264T (=DSM 44701T), isolated from a smear-ripened cheese.</title>
        <authorList>
            <consortium name="US DOE Joint Genome Institute (JGI-PGF)"/>
            <person name="Walter F."/>
            <person name="Albersmeier A."/>
            <person name="Kalinowski J."/>
            <person name="Ruckert C."/>
        </authorList>
    </citation>
    <scope>NUCLEOTIDE SEQUENCE</scope>
    <source>
        <strain evidence="3">CGMCC 1.16134</strain>
    </source>
</reference>
<feature type="domain" description="Nucleoside transporter/FeoB GTPase Gate" evidence="2">
    <location>
        <begin position="49"/>
        <end position="143"/>
    </location>
</feature>
<dbReference type="Proteomes" id="UP000637643">
    <property type="component" value="Unassembled WGS sequence"/>
</dbReference>
<dbReference type="Pfam" id="PF07670">
    <property type="entry name" value="Gate"/>
    <property type="match status" value="1"/>
</dbReference>
<proteinExistence type="predicted"/>
<feature type="transmembrane region" description="Helical" evidence="1">
    <location>
        <begin position="325"/>
        <end position="345"/>
    </location>
</feature>
<keyword evidence="1" id="KW-1133">Transmembrane helix</keyword>
<evidence type="ECO:0000313" key="4">
    <source>
        <dbReference type="Proteomes" id="UP000637643"/>
    </source>
</evidence>
<feature type="transmembrane region" description="Helical" evidence="1">
    <location>
        <begin position="12"/>
        <end position="31"/>
    </location>
</feature>
<protein>
    <submittedName>
        <fullName evidence="3">Sporulation integral membrane protein YlbJ</fullName>
    </submittedName>
</protein>
<dbReference type="EMBL" id="BMKR01000004">
    <property type="protein sequence ID" value="GGF68025.1"/>
    <property type="molecule type" value="Genomic_DNA"/>
</dbReference>
<keyword evidence="1" id="KW-0472">Membrane</keyword>
<dbReference type="InterPro" id="IPR011642">
    <property type="entry name" value="Gate_dom"/>
</dbReference>
<keyword evidence="4" id="KW-1185">Reference proteome</keyword>
<evidence type="ECO:0000259" key="2">
    <source>
        <dbReference type="Pfam" id="PF07670"/>
    </source>
</evidence>
<accession>A0A917FCH8</accession>
<feature type="transmembrane region" description="Helical" evidence="1">
    <location>
        <begin position="231"/>
        <end position="252"/>
    </location>
</feature>
<feature type="transmembrane region" description="Helical" evidence="1">
    <location>
        <begin position="51"/>
        <end position="77"/>
    </location>
</feature>
<name>A0A917FCH8_9BACL</name>
<reference evidence="3" key="2">
    <citation type="submission" date="2020-09" db="EMBL/GenBank/DDBJ databases">
        <authorList>
            <person name="Sun Q."/>
            <person name="Zhou Y."/>
        </authorList>
    </citation>
    <scope>NUCLEOTIDE SEQUENCE</scope>
    <source>
        <strain evidence="3">CGMCC 1.16134</strain>
    </source>
</reference>
<keyword evidence="1" id="KW-0812">Transmembrane</keyword>
<evidence type="ECO:0000256" key="1">
    <source>
        <dbReference type="SAM" id="Phobius"/>
    </source>
</evidence>
<comment type="caution">
    <text evidence="3">The sequence shown here is derived from an EMBL/GenBank/DDBJ whole genome shotgun (WGS) entry which is preliminary data.</text>
</comment>